<keyword evidence="2" id="KW-1185">Reference proteome</keyword>
<comment type="caution">
    <text evidence="1">The sequence shown here is derived from an EMBL/GenBank/DDBJ whole genome shotgun (WGS) entry which is preliminary data.</text>
</comment>
<dbReference type="AlphaFoldDB" id="A0AAE3T944"/>
<reference evidence="1" key="1">
    <citation type="submission" date="2023-03" db="EMBL/GenBank/DDBJ databases">
        <title>Multiphase analysis and comparison of six strains from genera Psychromarinibacter, Lutimaribacter, and Maritimibacter, including a novel species: Psychromarinibacter sediminicola sp. nov.</title>
        <authorList>
            <person name="Wang Y.-H."/>
            <person name="Ye M.-Q."/>
            <person name="Du Z.-J."/>
        </authorList>
    </citation>
    <scope>NUCLEOTIDE SEQUENCE</scope>
    <source>
        <strain evidence="1">C21-152</strain>
    </source>
</reference>
<sequence length="62" mass="6735">MAPKRTETDSREFHSVEAERAWNHLESAAAEVGGLGLRQLVVDVQAVMDALNDECGVPPEDS</sequence>
<proteinExistence type="predicted"/>
<organism evidence="1 2">
    <name type="scientific">Psychromarinibacter sediminicola</name>
    <dbReference type="NCBI Taxonomy" id="3033385"/>
    <lineage>
        <taxon>Bacteria</taxon>
        <taxon>Pseudomonadati</taxon>
        <taxon>Pseudomonadota</taxon>
        <taxon>Alphaproteobacteria</taxon>
        <taxon>Rhodobacterales</taxon>
        <taxon>Paracoccaceae</taxon>
        <taxon>Psychromarinibacter</taxon>
    </lineage>
</organism>
<evidence type="ECO:0000313" key="1">
    <source>
        <dbReference type="EMBL" id="MDF0602120.1"/>
    </source>
</evidence>
<dbReference type="RefSeq" id="WP_275568257.1">
    <property type="nucleotide sequence ID" value="NZ_JARGYC010000042.1"/>
</dbReference>
<dbReference type="Proteomes" id="UP001220964">
    <property type="component" value="Unassembled WGS sequence"/>
</dbReference>
<protein>
    <submittedName>
        <fullName evidence="1">Uncharacterized protein</fullName>
    </submittedName>
</protein>
<name>A0AAE3T944_9RHOB</name>
<evidence type="ECO:0000313" key="2">
    <source>
        <dbReference type="Proteomes" id="UP001220964"/>
    </source>
</evidence>
<dbReference type="EMBL" id="JARGYC010000042">
    <property type="protein sequence ID" value="MDF0602120.1"/>
    <property type="molecule type" value="Genomic_DNA"/>
</dbReference>
<accession>A0AAE3T944</accession>
<gene>
    <name evidence="1" type="ORF">P1J78_15370</name>
</gene>